<dbReference type="PANTHER" id="PTHR24064">
    <property type="entry name" value="SOLUTE CARRIER FAMILY 22 MEMBER"/>
    <property type="match status" value="1"/>
</dbReference>
<dbReference type="InterPro" id="IPR020846">
    <property type="entry name" value="MFS_dom"/>
</dbReference>
<sequence length="566" mass="62655">MLELDKILEKCGDYHRLQAIMLLLFCIINLLSALHYYSQTIISFVPKYWCIDGYTNPTDAYADASRQAGSSCLPQRFAAGIDDDAMTVAMNVSAANLANLSHTCQHFDYELYMGYQSFTSELNWICDRAWQATLGQAMFFVGSVVGSLLFGFLADSLGRLPILIAANVVAMVGNSLTVFGTTLPTFSFFRFLSGMATDSNFVMMYILVMEYLRPSLRTVGLSICIGFFYCLGSMAAPWIAVLLHTWRGFLLATSAPFAIVPLFYFIVPESVQWLISKQKYDKAVQCLMRVAKINGRTVDESVYTEFIDECKRSQLHTKSGPNLFGLFVTPRLRRNTLILFFKSMVITLCYDAVSRNVQGLGISPFVMFTLSATAILPACILLIVLQDRIGRKAMASMSLLLSGVFISVTGAILFCTDRSGGEKDVLLVVVLSVIGRFGVTVAYNSGAQYATELIPTCVRGQGVAVVHVMGYAFTFFSSYILYTRSFFQPMPEIILGILSLLGAGLCLLLPETLNRTLPTSLEDGENFGKNERWYNFSFLEQRTQSVDVLAANAGSQSIRDNGAAYF</sequence>
<feature type="transmembrane region" description="Helical" evidence="5">
    <location>
        <begin position="246"/>
        <end position="267"/>
    </location>
</feature>
<feature type="transmembrane region" description="Helical" evidence="5">
    <location>
        <begin position="493"/>
        <end position="510"/>
    </location>
</feature>
<feature type="transmembrane region" description="Helical" evidence="5">
    <location>
        <begin position="463"/>
        <end position="481"/>
    </location>
</feature>
<dbReference type="Proteomes" id="UP000606786">
    <property type="component" value="Unassembled WGS sequence"/>
</dbReference>
<keyword evidence="3 5" id="KW-1133">Transmembrane helix</keyword>
<dbReference type="OrthoDB" id="3936150at2759"/>
<feature type="transmembrane region" description="Helical" evidence="5">
    <location>
        <begin position="397"/>
        <end position="414"/>
    </location>
</feature>
<comment type="subcellular location">
    <subcellularLocation>
        <location evidence="1">Membrane</location>
        <topology evidence="1">Multi-pass membrane protein</topology>
    </subcellularLocation>
</comment>
<protein>
    <submittedName>
        <fullName evidence="7">(Mediterranean fruit fly) hypothetical protein</fullName>
    </submittedName>
</protein>
<evidence type="ECO:0000256" key="3">
    <source>
        <dbReference type="ARBA" id="ARBA00022989"/>
    </source>
</evidence>
<evidence type="ECO:0000256" key="1">
    <source>
        <dbReference type="ARBA" id="ARBA00004141"/>
    </source>
</evidence>
<feature type="transmembrane region" description="Helical" evidence="5">
    <location>
        <begin position="129"/>
        <end position="153"/>
    </location>
</feature>
<dbReference type="InterPro" id="IPR036259">
    <property type="entry name" value="MFS_trans_sf"/>
</dbReference>
<feature type="transmembrane region" description="Helical" evidence="5">
    <location>
        <begin position="219"/>
        <end position="240"/>
    </location>
</feature>
<feature type="transmembrane region" description="Helical" evidence="5">
    <location>
        <begin position="160"/>
        <end position="182"/>
    </location>
</feature>
<feature type="transmembrane region" description="Helical" evidence="5">
    <location>
        <begin position="365"/>
        <end position="385"/>
    </location>
</feature>
<evidence type="ECO:0000313" key="7">
    <source>
        <dbReference type="EMBL" id="CAD6996248.1"/>
    </source>
</evidence>
<evidence type="ECO:0000256" key="5">
    <source>
        <dbReference type="SAM" id="Phobius"/>
    </source>
</evidence>
<feature type="transmembrane region" description="Helical" evidence="5">
    <location>
        <begin position="336"/>
        <end position="353"/>
    </location>
</feature>
<keyword evidence="4 5" id="KW-0472">Membrane</keyword>
<keyword evidence="8" id="KW-1185">Reference proteome</keyword>
<dbReference type="SUPFAM" id="SSF103473">
    <property type="entry name" value="MFS general substrate transporter"/>
    <property type="match status" value="1"/>
</dbReference>
<dbReference type="PROSITE" id="PS50850">
    <property type="entry name" value="MFS"/>
    <property type="match status" value="1"/>
</dbReference>
<feature type="domain" description="Major facilitator superfamily (MFS) profile" evidence="6">
    <location>
        <begin position="87"/>
        <end position="514"/>
    </location>
</feature>
<dbReference type="GO" id="GO:0022857">
    <property type="term" value="F:transmembrane transporter activity"/>
    <property type="evidence" value="ECO:0007669"/>
    <property type="project" value="InterPro"/>
</dbReference>
<dbReference type="EMBL" id="CAJHJT010000001">
    <property type="protein sequence ID" value="CAD6996248.1"/>
    <property type="molecule type" value="Genomic_DNA"/>
</dbReference>
<evidence type="ECO:0000256" key="2">
    <source>
        <dbReference type="ARBA" id="ARBA00022692"/>
    </source>
</evidence>
<organism evidence="7 8">
    <name type="scientific">Ceratitis capitata</name>
    <name type="common">Mediterranean fruit fly</name>
    <name type="synonym">Tephritis capitata</name>
    <dbReference type="NCBI Taxonomy" id="7213"/>
    <lineage>
        <taxon>Eukaryota</taxon>
        <taxon>Metazoa</taxon>
        <taxon>Ecdysozoa</taxon>
        <taxon>Arthropoda</taxon>
        <taxon>Hexapoda</taxon>
        <taxon>Insecta</taxon>
        <taxon>Pterygota</taxon>
        <taxon>Neoptera</taxon>
        <taxon>Endopterygota</taxon>
        <taxon>Diptera</taxon>
        <taxon>Brachycera</taxon>
        <taxon>Muscomorpha</taxon>
        <taxon>Tephritoidea</taxon>
        <taxon>Tephritidae</taxon>
        <taxon>Ceratitis</taxon>
        <taxon>Ceratitis</taxon>
    </lineage>
</organism>
<feature type="transmembrane region" description="Helical" evidence="5">
    <location>
        <begin position="20"/>
        <end position="38"/>
    </location>
</feature>
<reference evidence="7" key="1">
    <citation type="submission" date="2020-11" db="EMBL/GenBank/DDBJ databases">
        <authorList>
            <person name="Whitehead M."/>
        </authorList>
    </citation>
    <scope>NUCLEOTIDE SEQUENCE</scope>
    <source>
        <strain evidence="7">EGII</strain>
    </source>
</reference>
<feature type="transmembrane region" description="Helical" evidence="5">
    <location>
        <begin position="426"/>
        <end position="443"/>
    </location>
</feature>
<proteinExistence type="predicted"/>
<keyword evidence="2 5" id="KW-0812">Transmembrane</keyword>
<dbReference type="InterPro" id="IPR005828">
    <property type="entry name" value="MFS_sugar_transport-like"/>
</dbReference>
<evidence type="ECO:0000259" key="6">
    <source>
        <dbReference type="PROSITE" id="PS50850"/>
    </source>
</evidence>
<name>A0A811UD49_CERCA</name>
<dbReference type="GO" id="GO:0016020">
    <property type="term" value="C:membrane"/>
    <property type="evidence" value="ECO:0007669"/>
    <property type="project" value="UniProtKB-SubCell"/>
</dbReference>
<evidence type="ECO:0000313" key="8">
    <source>
        <dbReference type="Proteomes" id="UP000606786"/>
    </source>
</evidence>
<dbReference type="Pfam" id="PF00083">
    <property type="entry name" value="Sugar_tr"/>
    <property type="match status" value="1"/>
</dbReference>
<comment type="caution">
    <text evidence="7">The sequence shown here is derived from an EMBL/GenBank/DDBJ whole genome shotgun (WGS) entry which is preliminary data.</text>
</comment>
<accession>A0A811UD49</accession>
<feature type="transmembrane region" description="Helical" evidence="5">
    <location>
        <begin position="188"/>
        <end position="207"/>
    </location>
</feature>
<evidence type="ECO:0000256" key="4">
    <source>
        <dbReference type="ARBA" id="ARBA00023136"/>
    </source>
</evidence>
<dbReference type="Gene3D" id="1.20.1250.20">
    <property type="entry name" value="MFS general substrate transporter like domains"/>
    <property type="match status" value="1"/>
</dbReference>
<dbReference type="AlphaFoldDB" id="A0A811UD49"/>
<gene>
    <name evidence="7" type="ORF">CCAP1982_LOCUS4931</name>
</gene>